<keyword evidence="2" id="KW-0808">Transferase</keyword>
<proteinExistence type="predicted"/>
<dbReference type="GO" id="GO:0016747">
    <property type="term" value="F:acyltransferase activity, transferring groups other than amino-acyl groups"/>
    <property type="evidence" value="ECO:0007669"/>
    <property type="project" value="InterPro"/>
</dbReference>
<accession>A0A371PGV6</accession>
<name>A0A371PGV6_9BACL</name>
<dbReference type="EMBL" id="QUBQ01000002">
    <property type="protein sequence ID" value="REK75095.1"/>
    <property type="molecule type" value="Genomic_DNA"/>
</dbReference>
<dbReference type="CDD" id="cd04301">
    <property type="entry name" value="NAT_SF"/>
    <property type="match status" value="1"/>
</dbReference>
<feature type="domain" description="N-acetyltransferase" evidence="1">
    <location>
        <begin position="1"/>
        <end position="152"/>
    </location>
</feature>
<evidence type="ECO:0000259" key="1">
    <source>
        <dbReference type="PROSITE" id="PS51186"/>
    </source>
</evidence>
<dbReference type="InterPro" id="IPR000182">
    <property type="entry name" value="GNAT_dom"/>
</dbReference>
<dbReference type="PROSITE" id="PS51186">
    <property type="entry name" value="GNAT"/>
    <property type="match status" value="1"/>
</dbReference>
<dbReference type="InterPro" id="IPR016181">
    <property type="entry name" value="Acyl_CoA_acyltransferase"/>
</dbReference>
<comment type="caution">
    <text evidence="2">The sequence shown here is derived from an EMBL/GenBank/DDBJ whole genome shotgun (WGS) entry which is preliminary data.</text>
</comment>
<dbReference type="OrthoDB" id="9782266at2"/>
<dbReference type="RefSeq" id="WP_116046956.1">
    <property type="nucleotide sequence ID" value="NZ_QUBQ01000002.1"/>
</dbReference>
<dbReference type="AlphaFoldDB" id="A0A371PGV6"/>
<dbReference type="Proteomes" id="UP000261905">
    <property type="component" value="Unassembled WGS sequence"/>
</dbReference>
<protein>
    <submittedName>
        <fullName evidence="2">GNAT family N-acetyltransferase</fullName>
    </submittedName>
</protein>
<sequence length="152" mass="17642">MRFERVTAETLDTVLDIVNSNPAYNTMENDNPSRTLEEVKSEFLNEESESYFIIEGDKPIGLIDFLRNNPRDNCPWLGLLMIHGDYHASGYGREAYASFEETFIHQQFPKLRIGVFHDNVKALAFWKSFHFHQYGTSSWRGKGVDCLEKQLT</sequence>
<organism evidence="2 3">
    <name type="scientific">Paenibacillus paeoniae</name>
    <dbReference type="NCBI Taxonomy" id="2292705"/>
    <lineage>
        <taxon>Bacteria</taxon>
        <taxon>Bacillati</taxon>
        <taxon>Bacillota</taxon>
        <taxon>Bacilli</taxon>
        <taxon>Bacillales</taxon>
        <taxon>Paenibacillaceae</taxon>
        <taxon>Paenibacillus</taxon>
    </lineage>
</organism>
<dbReference type="Pfam" id="PF00583">
    <property type="entry name" value="Acetyltransf_1"/>
    <property type="match status" value="1"/>
</dbReference>
<evidence type="ECO:0000313" key="2">
    <source>
        <dbReference type="EMBL" id="REK75095.1"/>
    </source>
</evidence>
<evidence type="ECO:0000313" key="3">
    <source>
        <dbReference type="Proteomes" id="UP000261905"/>
    </source>
</evidence>
<reference evidence="2 3" key="1">
    <citation type="submission" date="2018-08" db="EMBL/GenBank/DDBJ databases">
        <title>Paenibacillus sp. M4BSY-1, whole genome shotgun sequence.</title>
        <authorList>
            <person name="Tuo L."/>
        </authorList>
    </citation>
    <scope>NUCLEOTIDE SEQUENCE [LARGE SCALE GENOMIC DNA]</scope>
    <source>
        <strain evidence="2 3">M4BSY-1</strain>
    </source>
</reference>
<dbReference type="Gene3D" id="3.40.630.30">
    <property type="match status" value="1"/>
</dbReference>
<dbReference type="SUPFAM" id="SSF55729">
    <property type="entry name" value="Acyl-CoA N-acyltransferases (Nat)"/>
    <property type="match status" value="1"/>
</dbReference>
<gene>
    <name evidence="2" type="ORF">DX130_15805</name>
</gene>
<keyword evidence="3" id="KW-1185">Reference proteome</keyword>